<organism evidence="5 6">
    <name type="scientific">Cloacibacterium normanense</name>
    <dbReference type="NCBI Taxonomy" id="237258"/>
    <lineage>
        <taxon>Bacteria</taxon>
        <taxon>Pseudomonadati</taxon>
        <taxon>Bacteroidota</taxon>
        <taxon>Flavobacteriia</taxon>
        <taxon>Flavobacteriales</taxon>
        <taxon>Weeksellaceae</taxon>
    </lineage>
</organism>
<dbReference type="PANTHER" id="PTHR43214">
    <property type="entry name" value="TWO-COMPONENT RESPONSE REGULATOR"/>
    <property type="match status" value="1"/>
</dbReference>
<dbReference type="Pfam" id="PF00072">
    <property type="entry name" value="Response_reg"/>
    <property type="match status" value="1"/>
</dbReference>
<dbReference type="EMBL" id="MKGI01000005">
    <property type="protein sequence ID" value="OEL12440.1"/>
    <property type="molecule type" value="Genomic_DNA"/>
</dbReference>
<dbReference type="SUPFAM" id="SSF46894">
    <property type="entry name" value="C-terminal effector domain of the bipartite response regulators"/>
    <property type="match status" value="1"/>
</dbReference>
<feature type="domain" description="HTH luxR-type" evidence="3">
    <location>
        <begin position="148"/>
        <end position="213"/>
    </location>
</feature>
<evidence type="ECO:0000259" key="3">
    <source>
        <dbReference type="PROSITE" id="PS50043"/>
    </source>
</evidence>
<evidence type="ECO:0000259" key="4">
    <source>
        <dbReference type="PROSITE" id="PS50110"/>
    </source>
</evidence>
<dbReference type="PRINTS" id="PR00038">
    <property type="entry name" value="HTHLUXR"/>
</dbReference>
<name>A0A1E5UHT4_9FLAO</name>
<dbReference type="GO" id="GO:0003677">
    <property type="term" value="F:DNA binding"/>
    <property type="evidence" value="ECO:0007669"/>
    <property type="project" value="UniProtKB-KW"/>
</dbReference>
<keyword evidence="6" id="KW-1185">Reference proteome</keyword>
<dbReference type="AlphaFoldDB" id="A0A1E5UHT4"/>
<comment type="caution">
    <text evidence="5">The sequence shown here is derived from an EMBL/GenBank/DDBJ whole genome shotgun (WGS) entry which is preliminary data.</text>
</comment>
<dbReference type="PROSITE" id="PS50043">
    <property type="entry name" value="HTH_LUXR_2"/>
    <property type="match status" value="1"/>
</dbReference>
<evidence type="ECO:0000256" key="1">
    <source>
        <dbReference type="ARBA" id="ARBA00023125"/>
    </source>
</evidence>
<dbReference type="STRING" id="237258.SAMN04489756_10224"/>
<dbReference type="InterPro" id="IPR039420">
    <property type="entry name" value="WalR-like"/>
</dbReference>
<protein>
    <submittedName>
        <fullName evidence="5">Bacterial regulatory, luxR family protein</fullName>
    </submittedName>
</protein>
<dbReference type="SUPFAM" id="SSF52172">
    <property type="entry name" value="CheY-like"/>
    <property type="match status" value="1"/>
</dbReference>
<proteinExistence type="predicted"/>
<dbReference type="SMART" id="SM00421">
    <property type="entry name" value="HTH_LUXR"/>
    <property type="match status" value="1"/>
</dbReference>
<evidence type="ECO:0000313" key="6">
    <source>
        <dbReference type="Proteomes" id="UP000095601"/>
    </source>
</evidence>
<keyword evidence="1" id="KW-0238">DNA-binding</keyword>
<comment type="caution">
    <text evidence="2">Lacks conserved residue(s) required for the propagation of feature annotation.</text>
</comment>
<dbReference type="GO" id="GO:0000160">
    <property type="term" value="P:phosphorelay signal transduction system"/>
    <property type="evidence" value="ECO:0007669"/>
    <property type="project" value="InterPro"/>
</dbReference>
<accession>A0A1E5UHT4</accession>
<evidence type="ECO:0000313" key="5">
    <source>
        <dbReference type="EMBL" id="OEL12440.1"/>
    </source>
</evidence>
<dbReference type="KEGG" id="cnr:EB819_06600"/>
<dbReference type="InterPro" id="IPR011006">
    <property type="entry name" value="CheY-like_superfamily"/>
</dbReference>
<dbReference type="InterPro" id="IPR000792">
    <property type="entry name" value="Tscrpt_reg_LuxR_C"/>
</dbReference>
<dbReference type="Gene3D" id="3.40.50.2300">
    <property type="match status" value="1"/>
</dbReference>
<reference evidence="5 6" key="1">
    <citation type="submission" date="2016-09" db="EMBL/GenBank/DDBJ databases">
        <authorList>
            <person name="Capua I."/>
            <person name="De Benedictis P."/>
            <person name="Joannis T."/>
            <person name="Lombin L.H."/>
            <person name="Cattoli G."/>
        </authorList>
    </citation>
    <scope>NUCLEOTIDE SEQUENCE [LARGE SCALE GENOMIC DNA]</scope>
    <source>
        <strain evidence="5 6">NRS-1</strain>
    </source>
</reference>
<dbReference type="OrthoDB" id="9795108at2"/>
<feature type="domain" description="Response regulatory" evidence="4">
    <location>
        <begin position="4"/>
        <end position="120"/>
    </location>
</feature>
<gene>
    <name evidence="5" type="ORF">BHF72_1195</name>
</gene>
<evidence type="ECO:0000256" key="2">
    <source>
        <dbReference type="PROSITE-ProRule" id="PRU00169"/>
    </source>
</evidence>
<dbReference type="Proteomes" id="UP000095601">
    <property type="component" value="Unassembled WGS sequence"/>
</dbReference>
<dbReference type="CDD" id="cd06170">
    <property type="entry name" value="LuxR_C_like"/>
    <property type="match status" value="1"/>
</dbReference>
<sequence length="215" mass="24844">MMTRIFLFEEQQLFNEALQFFINSQPNYSVVGSHSDEGSLLECLYGVNADIILFGISMMSPNSHFLIEQIKNEFKNLKIIVLNDGLDIKEIRRLYKSGVHGFLEKKSHNGELLNSIDSVVSGKIYLDVKIRERFFSEYFDNSPCKNSVKMVQGLLTIREKDVMRLICEGYNSKEIAEELFISINTVETHRKKIIQKFNVKNSIGIVRFAMQNNMI</sequence>
<dbReference type="PROSITE" id="PS50110">
    <property type="entry name" value="RESPONSE_REGULATORY"/>
    <property type="match status" value="1"/>
</dbReference>
<dbReference type="GO" id="GO:0006355">
    <property type="term" value="P:regulation of DNA-templated transcription"/>
    <property type="evidence" value="ECO:0007669"/>
    <property type="project" value="InterPro"/>
</dbReference>
<dbReference type="InterPro" id="IPR001789">
    <property type="entry name" value="Sig_transdc_resp-reg_receiver"/>
</dbReference>
<dbReference type="InterPro" id="IPR016032">
    <property type="entry name" value="Sig_transdc_resp-reg_C-effctor"/>
</dbReference>
<dbReference type="RefSeq" id="WP_083250119.1">
    <property type="nucleotide sequence ID" value="NZ_CP034157.1"/>
</dbReference>
<dbReference type="Pfam" id="PF00196">
    <property type="entry name" value="GerE"/>
    <property type="match status" value="1"/>
</dbReference>